<dbReference type="InterPro" id="IPR013783">
    <property type="entry name" value="Ig-like_fold"/>
</dbReference>
<sequence>LVLSYFNHPTRDKIALFAHIDYPNLVFSTNLLTFGPVLNNTLVKQTISATNNTSTAAAFAWSYLKEHDRDETASKIRKKLEEPLFPTNEVFDIHPIRGIVPPGETQHFNVSFFGHSNISAGCTAICDVHGGPEYVIQITGDASMVAYKIDCVDDRIDFGAIEYFSVHERELFLHNTGRVSIDVRIAIPTNFTNNLLVKPSRIQVASGSQQRFRIKFIARRPSLVEAYFDLFVGYFLPRKITVTGSGICSLATTSFPTTTLSQIPLRDQLISLLNAQDHPVTLDSLIPVNSMIVNAPLSTYVCDFGYIVRGTTRKCSFEFSNCGDVPITIEVDKQELGSAPFRIDPMKVIDFPPGQSMKFTISYHAPNKKTEAVGDVSAVVDMCLGVGSTCRIQVNANVTVPDIALSSSCIDFGDVVIGRRSVHFFRIVNPTPVASEWSFTTTTLGKSFSITPKSCLLQPGSHIDVSVSMTPFDIHELSIRLPVKVSHNPKSDIALSLRGRGRFLRLRFEPDTIVVHPVLPGQMSTLSKICVFNDTDHDLEFFNVEFDEIFLTEEALIREKGQFDEHGVFLIEPRRAGARISDFIGSAEASKVLEKETAAPIAQWKQIVLLGSPPSCGTGGLTESLTENFNLLVLDLDRIVEHYANATL</sequence>
<accession>A0A0H5QVL0</accession>
<organism evidence="1">
    <name type="scientific">Spongospora subterranea</name>
    <dbReference type="NCBI Taxonomy" id="70186"/>
    <lineage>
        <taxon>Eukaryota</taxon>
        <taxon>Sar</taxon>
        <taxon>Rhizaria</taxon>
        <taxon>Endomyxa</taxon>
        <taxon>Phytomyxea</taxon>
        <taxon>Plasmodiophorida</taxon>
        <taxon>Plasmodiophoridae</taxon>
        <taxon>Spongospora</taxon>
    </lineage>
</organism>
<evidence type="ECO:0008006" key="2">
    <source>
        <dbReference type="Google" id="ProtNLM"/>
    </source>
</evidence>
<dbReference type="GO" id="GO:1904158">
    <property type="term" value="P:axonemal central apparatus assembly"/>
    <property type="evidence" value="ECO:0007669"/>
    <property type="project" value="TreeGrafter"/>
</dbReference>
<name>A0A0H5QVL0_9EUKA</name>
<dbReference type="GO" id="GO:0005930">
    <property type="term" value="C:axoneme"/>
    <property type="evidence" value="ECO:0007669"/>
    <property type="project" value="TreeGrafter"/>
</dbReference>
<protein>
    <recommendedName>
        <fullName evidence="2">Abnormal spindle-like microcephaly-associated protein ASH domain-containing protein</fullName>
    </recommendedName>
</protein>
<evidence type="ECO:0000313" key="1">
    <source>
        <dbReference type="EMBL" id="CRZ05641.1"/>
    </source>
</evidence>
<dbReference type="GO" id="GO:0003341">
    <property type="term" value="P:cilium movement"/>
    <property type="evidence" value="ECO:0007669"/>
    <property type="project" value="TreeGrafter"/>
</dbReference>
<proteinExistence type="predicted"/>
<dbReference type="AlphaFoldDB" id="A0A0H5QVL0"/>
<dbReference type="PANTHER" id="PTHR23053">
    <property type="entry name" value="DLEC1 DELETED IN LUNG AND ESOPHAGEAL CANCER 1"/>
    <property type="match status" value="1"/>
</dbReference>
<feature type="non-terminal residue" evidence="1">
    <location>
        <position position="1"/>
    </location>
</feature>
<feature type="non-terminal residue" evidence="1">
    <location>
        <position position="648"/>
    </location>
</feature>
<dbReference type="Gene3D" id="2.60.40.10">
    <property type="entry name" value="Immunoglobulins"/>
    <property type="match status" value="4"/>
</dbReference>
<reference evidence="1" key="1">
    <citation type="submission" date="2015-04" db="EMBL/GenBank/DDBJ databases">
        <title>The genome sequence of the plant pathogenic Rhizarian Plasmodiophora brassicae reveals insights in its biotrophic life cycle and the origin of chitin synthesis.</title>
        <authorList>
            <person name="Schwelm A."/>
            <person name="Fogelqvist J."/>
            <person name="Knaust A."/>
            <person name="Julke S."/>
            <person name="Lilja T."/>
            <person name="Dhandapani V."/>
            <person name="Bonilla-Rosso G."/>
            <person name="Karlsson M."/>
            <person name="Shevchenko A."/>
            <person name="Choi S.R."/>
            <person name="Kim H.G."/>
            <person name="Park J.Y."/>
            <person name="Lim Y.P."/>
            <person name="Ludwig-Muller J."/>
            <person name="Dixelius C."/>
        </authorList>
    </citation>
    <scope>NUCLEOTIDE SEQUENCE</scope>
    <source>
        <tissue evidence="1">Potato root galls</tissue>
    </source>
</reference>
<dbReference type="EMBL" id="HACM01005199">
    <property type="protein sequence ID" value="CRZ05641.1"/>
    <property type="molecule type" value="Transcribed_RNA"/>
</dbReference>
<dbReference type="InterPro" id="IPR033305">
    <property type="entry name" value="Hydin-like"/>
</dbReference>
<dbReference type="PANTHER" id="PTHR23053:SF0">
    <property type="entry name" value="HYDROCEPHALUS-INDUCING PROTEIN HOMOLOG"/>
    <property type="match status" value="1"/>
</dbReference>